<feature type="region of interest" description="Disordered" evidence="1">
    <location>
        <begin position="1"/>
        <end position="30"/>
    </location>
</feature>
<sequence>MTNSPDRTSMPDGGSLRRRDDSNEGDNGFD</sequence>
<dbReference type="EMBL" id="FZNK01000016">
    <property type="protein sequence ID" value="SNR73137.1"/>
    <property type="molecule type" value="Genomic_DNA"/>
</dbReference>
<feature type="non-terminal residue" evidence="2">
    <location>
        <position position="30"/>
    </location>
</feature>
<dbReference type="AlphaFoldDB" id="A0A238YPS7"/>
<name>A0A238YPS7_HALEZ</name>
<reference evidence="2 3" key="1">
    <citation type="submission" date="2017-06" db="EMBL/GenBank/DDBJ databases">
        <authorList>
            <person name="Kim H.J."/>
            <person name="Triplett B.A."/>
        </authorList>
    </citation>
    <scope>NUCLEOTIDE SEQUENCE [LARGE SCALE GENOMIC DNA]</scope>
    <source>
        <strain evidence="2 3">DSM 19316</strain>
    </source>
</reference>
<evidence type="ECO:0000256" key="1">
    <source>
        <dbReference type="SAM" id="MobiDB-lite"/>
    </source>
</evidence>
<dbReference type="Proteomes" id="UP000198297">
    <property type="component" value="Unassembled WGS sequence"/>
</dbReference>
<organism evidence="2 3">
    <name type="scientific">Halorubrum ezzemoulense</name>
    <name type="common">Halorubrum chaoviator</name>
    <dbReference type="NCBI Taxonomy" id="337243"/>
    <lineage>
        <taxon>Archaea</taxon>
        <taxon>Methanobacteriati</taxon>
        <taxon>Methanobacteriota</taxon>
        <taxon>Stenosarchaea group</taxon>
        <taxon>Halobacteria</taxon>
        <taxon>Halobacteriales</taxon>
        <taxon>Haloferacaceae</taxon>
        <taxon>Halorubrum</taxon>
    </lineage>
</organism>
<evidence type="ECO:0000313" key="2">
    <source>
        <dbReference type="EMBL" id="SNR73137.1"/>
    </source>
</evidence>
<accession>A0A238YPS7</accession>
<gene>
    <name evidence="2" type="ORF">SAMN06266787_11629</name>
</gene>
<protein>
    <submittedName>
        <fullName evidence="2">Uncharacterized protein</fullName>
    </submittedName>
</protein>
<evidence type="ECO:0000313" key="3">
    <source>
        <dbReference type="Proteomes" id="UP000198297"/>
    </source>
</evidence>
<proteinExistence type="predicted"/>